<comment type="caution">
    <text evidence="3">The sequence shown here is derived from an EMBL/GenBank/DDBJ whole genome shotgun (WGS) entry which is preliminary data.</text>
</comment>
<keyword evidence="1" id="KW-1133">Transmembrane helix</keyword>
<evidence type="ECO:0000256" key="1">
    <source>
        <dbReference type="SAM" id="Phobius"/>
    </source>
</evidence>
<gene>
    <name evidence="3" type="ORF">A2628_01730</name>
</gene>
<keyword evidence="1" id="KW-0812">Transmembrane</keyword>
<dbReference type="SUPFAM" id="SSF53448">
    <property type="entry name" value="Nucleotide-diphospho-sugar transferases"/>
    <property type="match status" value="1"/>
</dbReference>
<protein>
    <recommendedName>
        <fullName evidence="2">Glycosyltransferase 2-like domain-containing protein</fullName>
    </recommendedName>
</protein>
<dbReference type="InterPro" id="IPR001173">
    <property type="entry name" value="Glyco_trans_2-like"/>
</dbReference>
<dbReference type="InterPro" id="IPR029044">
    <property type="entry name" value="Nucleotide-diphossugar_trans"/>
</dbReference>
<evidence type="ECO:0000313" key="3">
    <source>
        <dbReference type="EMBL" id="OGM27489.1"/>
    </source>
</evidence>
<sequence length="249" mass="29023">MLSTVILTKDNELNIAECIKPLDFSDEIIIIDDFSGDKTVAIAKKLSAKVFKRKLNDNFAAQRNFGLDKASWEWVLFLDPDERISDNTAAEILIAIKEENYAGFYFKRNDYFAGKLLSHGEVGSVRLLRLGRKDAGRWTRRIHETWNIDGSKAELKNPIMHYPHPRISDFIKNINYYASLHVRENMHEGKISNIFKIIFYPKYKFIKFYFFKLGFLDGVAGFVYAVIMSLHSFLAWSNIWLIQRNTLHK</sequence>
<name>A0A1F7YKT4_9BACT</name>
<feature type="domain" description="Glycosyltransferase 2-like" evidence="2">
    <location>
        <begin position="3"/>
        <end position="116"/>
    </location>
</feature>
<dbReference type="Pfam" id="PF00535">
    <property type="entry name" value="Glycos_transf_2"/>
    <property type="match status" value="1"/>
</dbReference>
<dbReference type="PANTHER" id="PTHR43630:SF2">
    <property type="entry name" value="GLYCOSYLTRANSFERASE"/>
    <property type="match status" value="1"/>
</dbReference>
<evidence type="ECO:0000259" key="2">
    <source>
        <dbReference type="Pfam" id="PF00535"/>
    </source>
</evidence>
<proteinExistence type="predicted"/>
<accession>A0A1F7YKT4</accession>
<organism evidence="3 4">
    <name type="scientific">Candidatus Woesebacteria bacterium RIFCSPHIGHO2_01_FULL_40_22</name>
    <dbReference type="NCBI Taxonomy" id="1802499"/>
    <lineage>
        <taxon>Bacteria</taxon>
        <taxon>Candidatus Woeseibacteriota</taxon>
    </lineage>
</organism>
<dbReference type="EMBL" id="MGGL01000004">
    <property type="protein sequence ID" value="OGM27489.1"/>
    <property type="molecule type" value="Genomic_DNA"/>
</dbReference>
<keyword evidence="1" id="KW-0472">Membrane</keyword>
<dbReference type="Gene3D" id="3.90.550.10">
    <property type="entry name" value="Spore Coat Polysaccharide Biosynthesis Protein SpsA, Chain A"/>
    <property type="match status" value="1"/>
</dbReference>
<dbReference type="CDD" id="cd02511">
    <property type="entry name" value="Beta4Glucosyltransferase"/>
    <property type="match status" value="1"/>
</dbReference>
<evidence type="ECO:0000313" key="4">
    <source>
        <dbReference type="Proteomes" id="UP000179221"/>
    </source>
</evidence>
<dbReference type="PANTHER" id="PTHR43630">
    <property type="entry name" value="POLY-BETA-1,6-N-ACETYL-D-GLUCOSAMINE SYNTHASE"/>
    <property type="match status" value="1"/>
</dbReference>
<feature type="transmembrane region" description="Helical" evidence="1">
    <location>
        <begin position="209"/>
        <end position="234"/>
    </location>
</feature>
<reference evidence="3 4" key="1">
    <citation type="journal article" date="2016" name="Nat. Commun.">
        <title>Thousands of microbial genomes shed light on interconnected biogeochemical processes in an aquifer system.</title>
        <authorList>
            <person name="Anantharaman K."/>
            <person name="Brown C.T."/>
            <person name="Hug L.A."/>
            <person name="Sharon I."/>
            <person name="Castelle C.J."/>
            <person name="Probst A.J."/>
            <person name="Thomas B.C."/>
            <person name="Singh A."/>
            <person name="Wilkins M.J."/>
            <person name="Karaoz U."/>
            <person name="Brodie E.L."/>
            <person name="Williams K.H."/>
            <person name="Hubbard S.S."/>
            <person name="Banfield J.F."/>
        </authorList>
    </citation>
    <scope>NUCLEOTIDE SEQUENCE [LARGE SCALE GENOMIC DNA]</scope>
</reference>
<dbReference type="Proteomes" id="UP000179221">
    <property type="component" value="Unassembled WGS sequence"/>
</dbReference>
<dbReference type="AlphaFoldDB" id="A0A1F7YKT4"/>